<dbReference type="InterPro" id="IPR018060">
    <property type="entry name" value="HTH_AraC"/>
</dbReference>
<protein>
    <submittedName>
        <fullName evidence="5">Putative transcriptional regulator</fullName>
    </submittedName>
</protein>
<dbReference type="SUPFAM" id="SSF46689">
    <property type="entry name" value="Homeodomain-like"/>
    <property type="match status" value="1"/>
</dbReference>
<dbReference type="Gene3D" id="1.10.10.60">
    <property type="entry name" value="Homeodomain-like"/>
    <property type="match status" value="1"/>
</dbReference>
<dbReference type="Pfam" id="PF20240">
    <property type="entry name" value="DUF6597"/>
    <property type="match status" value="1"/>
</dbReference>
<evidence type="ECO:0000256" key="1">
    <source>
        <dbReference type="ARBA" id="ARBA00023015"/>
    </source>
</evidence>
<evidence type="ECO:0000313" key="5">
    <source>
        <dbReference type="EMBL" id="GAB96498.1"/>
    </source>
</evidence>
<keyword evidence="3" id="KW-0804">Transcription</keyword>
<dbReference type="Pfam" id="PF12833">
    <property type="entry name" value="HTH_18"/>
    <property type="match status" value="1"/>
</dbReference>
<evidence type="ECO:0000256" key="2">
    <source>
        <dbReference type="ARBA" id="ARBA00023125"/>
    </source>
</evidence>
<dbReference type="eggNOG" id="COG2207">
    <property type="taxonomic scope" value="Bacteria"/>
</dbReference>
<dbReference type="EMBL" id="BAHD01000040">
    <property type="protein sequence ID" value="GAB96498.1"/>
    <property type="molecule type" value="Genomic_DNA"/>
</dbReference>
<accession>K6VJU6</accession>
<dbReference type="PROSITE" id="PS00041">
    <property type="entry name" value="HTH_ARAC_FAMILY_1"/>
    <property type="match status" value="1"/>
</dbReference>
<organism evidence="5 6">
    <name type="scientific">Kineosphaera limosa NBRC 100340</name>
    <dbReference type="NCBI Taxonomy" id="1184609"/>
    <lineage>
        <taxon>Bacteria</taxon>
        <taxon>Bacillati</taxon>
        <taxon>Actinomycetota</taxon>
        <taxon>Actinomycetes</taxon>
        <taxon>Micrococcales</taxon>
        <taxon>Dermatophilaceae</taxon>
        <taxon>Kineosphaera</taxon>
    </lineage>
</organism>
<dbReference type="PROSITE" id="PS01124">
    <property type="entry name" value="HTH_ARAC_FAMILY_2"/>
    <property type="match status" value="1"/>
</dbReference>
<sequence length="259" mass="28641">MASTRGILYPNQLPSFSRHAPSPAVGHLVRWFWVSRWDIAPGRISRQELLAFPALNLVVEDSCVGISGPTTTRSHRDLTDRGWGVGALLRPAATPGICPDPARVRDRYELVTEPDLHARVAAPMALDPPEPEQACRAFEAWLLERVPTVTPDDLAANDLVSRIEEDATLRRVEDVAAAMNLSVRTVQRLTQRYVGLTPLTMIRRRRLQEAAVVAREDPDVTLAALAADLGYADQAHLIRDFRDVLGFTPGAYRRSSHGS</sequence>
<dbReference type="InterPro" id="IPR009057">
    <property type="entry name" value="Homeodomain-like_sf"/>
</dbReference>
<dbReference type="GO" id="GO:0003700">
    <property type="term" value="F:DNA-binding transcription factor activity"/>
    <property type="evidence" value="ECO:0007669"/>
    <property type="project" value="InterPro"/>
</dbReference>
<feature type="domain" description="HTH araC/xylS-type" evidence="4">
    <location>
        <begin position="157"/>
        <end position="255"/>
    </location>
</feature>
<gene>
    <name evidence="5" type="ORF">KILIM_040_00080</name>
</gene>
<keyword evidence="6" id="KW-1185">Reference proteome</keyword>
<dbReference type="InterPro" id="IPR018062">
    <property type="entry name" value="HTH_AraC-typ_CS"/>
</dbReference>
<reference evidence="5 6" key="1">
    <citation type="submission" date="2012-08" db="EMBL/GenBank/DDBJ databases">
        <title>Whole genome shotgun sequence of Kineosphaera limosa NBRC 100340.</title>
        <authorList>
            <person name="Yoshida I."/>
            <person name="Isaki S."/>
            <person name="Hosoyama A."/>
            <person name="Tsuchikane K."/>
            <person name="Katsumata H."/>
            <person name="Ando Y."/>
            <person name="Ohji S."/>
            <person name="Hamada M."/>
            <person name="Tamura T."/>
            <person name="Yamazoe A."/>
            <person name="Yamazaki S."/>
            <person name="Fujita N."/>
        </authorList>
    </citation>
    <scope>NUCLEOTIDE SEQUENCE [LARGE SCALE GENOMIC DNA]</scope>
    <source>
        <strain evidence="5 6">NBRC 100340</strain>
    </source>
</reference>
<dbReference type="InterPro" id="IPR046532">
    <property type="entry name" value="DUF6597"/>
</dbReference>
<keyword evidence="2" id="KW-0238">DNA-binding</keyword>
<proteinExistence type="predicted"/>
<name>K6VJU6_9MICO</name>
<dbReference type="GO" id="GO:0043565">
    <property type="term" value="F:sequence-specific DNA binding"/>
    <property type="evidence" value="ECO:0007669"/>
    <property type="project" value="InterPro"/>
</dbReference>
<dbReference type="Proteomes" id="UP000008366">
    <property type="component" value="Unassembled WGS sequence"/>
</dbReference>
<evidence type="ECO:0000256" key="3">
    <source>
        <dbReference type="ARBA" id="ARBA00023163"/>
    </source>
</evidence>
<dbReference type="AlphaFoldDB" id="K6VJU6"/>
<comment type="caution">
    <text evidence="5">The sequence shown here is derived from an EMBL/GenBank/DDBJ whole genome shotgun (WGS) entry which is preliminary data.</text>
</comment>
<evidence type="ECO:0000259" key="4">
    <source>
        <dbReference type="PROSITE" id="PS01124"/>
    </source>
</evidence>
<dbReference type="SMART" id="SM00342">
    <property type="entry name" value="HTH_ARAC"/>
    <property type="match status" value="1"/>
</dbReference>
<dbReference type="InterPro" id="IPR050204">
    <property type="entry name" value="AraC_XylS_family_regulators"/>
</dbReference>
<dbReference type="RefSeq" id="WP_006593030.1">
    <property type="nucleotide sequence ID" value="NZ_BAHD01000040.1"/>
</dbReference>
<keyword evidence="1" id="KW-0805">Transcription regulation</keyword>
<dbReference type="PANTHER" id="PTHR46796">
    <property type="entry name" value="HTH-TYPE TRANSCRIPTIONAL ACTIVATOR RHAS-RELATED"/>
    <property type="match status" value="1"/>
</dbReference>
<dbReference type="STRING" id="1184609.KILIM_040_00080"/>
<evidence type="ECO:0000313" key="6">
    <source>
        <dbReference type="Proteomes" id="UP000008366"/>
    </source>
</evidence>